<dbReference type="SUPFAM" id="SSF53756">
    <property type="entry name" value="UDP-Glycosyltransferase/glycogen phosphorylase"/>
    <property type="match status" value="1"/>
</dbReference>
<dbReference type="InterPro" id="IPR001503">
    <property type="entry name" value="Glyco_trans_10"/>
</dbReference>
<dbReference type="InterPro" id="IPR038577">
    <property type="entry name" value="GT10-like_C_sf"/>
</dbReference>
<evidence type="ECO:0000256" key="3">
    <source>
        <dbReference type="ARBA" id="ARBA00022676"/>
    </source>
</evidence>
<dbReference type="AlphaFoldDB" id="A0A835XLI2"/>
<accession>A0A835XLI2</accession>
<comment type="similarity">
    <text evidence="2 5">Belongs to the glycosyltransferase 10 family.</text>
</comment>
<dbReference type="Pfam" id="PF00852">
    <property type="entry name" value="Glyco_transf_10"/>
    <property type="match status" value="1"/>
</dbReference>
<feature type="region of interest" description="Disordered" evidence="6">
    <location>
        <begin position="1"/>
        <end position="62"/>
    </location>
</feature>
<evidence type="ECO:0000256" key="4">
    <source>
        <dbReference type="ARBA" id="ARBA00022679"/>
    </source>
</evidence>
<keyword evidence="5" id="KW-0812">Transmembrane</keyword>
<reference evidence="8" key="1">
    <citation type="journal article" date="2020" name="bioRxiv">
        <title>Comparative genomics of Chlamydomonas.</title>
        <authorList>
            <person name="Craig R.J."/>
            <person name="Hasan A.R."/>
            <person name="Ness R.W."/>
            <person name="Keightley P.D."/>
        </authorList>
    </citation>
    <scope>NUCLEOTIDE SEQUENCE</scope>
    <source>
        <strain evidence="8">CCAP 11/70</strain>
    </source>
</reference>
<evidence type="ECO:0000256" key="2">
    <source>
        <dbReference type="ARBA" id="ARBA00008919"/>
    </source>
</evidence>
<comment type="caution">
    <text evidence="8">The sequence shown here is derived from an EMBL/GenBank/DDBJ whole genome shotgun (WGS) entry which is preliminary data.</text>
</comment>
<comment type="pathway">
    <text evidence="1">Protein modification; protein glycosylation.</text>
</comment>
<dbReference type="GO" id="GO:0046920">
    <property type="term" value="F:alpha-(1-&gt;3)-fucosyltransferase activity"/>
    <property type="evidence" value="ECO:0007669"/>
    <property type="project" value="TreeGrafter"/>
</dbReference>
<organism evidence="8 9">
    <name type="scientific">Edaphochlamys debaryana</name>
    <dbReference type="NCBI Taxonomy" id="47281"/>
    <lineage>
        <taxon>Eukaryota</taxon>
        <taxon>Viridiplantae</taxon>
        <taxon>Chlorophyta</taxon>
        <taxon>core chlorophytes</taxon>
        <taxon>Chlorophyceae</taxon>
        <taxon>CS clade</taxon>
        <taxon>Chlamydomonadales</taxon>
        <taxon>Chlamydomonadales incertae sedis</taxon>
        <taxon>Edaphochlamys</taxon>
    </lineage>
</organism>
<dbReference type="OrthoDB" id="427096at2759"/>
<dbReference type="PANTHER" id="PTHR11929">
    <property type="entry name" value="ALPHA- 1,3 -FUCOSYLTRANSFERASE"/>
    <property type="match status" value="1"/>
</dbReference>
<feature type="compositionally biased region" description="Basic residues" evidence="6">
    <location>
        <begin position="1"/>
        <end position="10"/>
    </location>
</feature>
<dbReference type="InterPro" id="IPR055270">
    <property type="entry name" value="Glyco_tran_10_C"/>
</dbReference>
<dbReference type="Gene3D" id="3.40.50.11660">
    <property type="entry name" value="Glycosyl transferase family 10, C-terminal domain"/>
    <property type="match status" value="1"/>
</dbReference>
<feature type="domain" description="Fucosyltransferase C-terminal" evidence="7">
    <location>
        <begin position="195"/>
        <end position="376"/>
    </location>
</feature>
<feature type="compositionally biased region" description="Basic and acidic residues" evidence="6">
    <location>
        <begin position="53"/>
        <end position="62"/>
    </location>
</feature>
<evidence type="ECO:0000256" key="6">
    <source>
        <dbReference type="SAM" id="MobiDB-lite"/>
    </source>
</evidence>
<keyword evidence="9" id="KW-1185">Reference proteome</keyword>
<evidence type="ECO:0000259" key="7">
    <source>
        <dbReference type="Pfam" id="PF00852"/>
    </source>
</evidence>
<proteinExistence type="inferred from homology"/>
<dbReference type="EMBL" id="JAEHOE010000115">
    <property type="protein sequence ID" value="KAG2486258.1"/>
    <property type="molecule type" value="Genomic_DNA"/>
</dbReference>
<evidence type="ECO:0000256" key="1">
    <source>
        <dbReference type="ARBA" id="ARBA00004922"/>
    </source>
</evidence>
<evidence type="ECO:0000256" key="5">
    <source>
        <dbReference type="RuleBase" id="RU003832"/>
    </source>
</evidence>
<evidence type="ECO:0000313" key="8">
    <source>
        <dbReference type="EMBL" id="KAG2486258.1"/>
    </source>
</evidence>
<name>A0A835XLI2_9CHLO</name>
<keyword evidence="4 5" id="KW-0808">Transferase</keyword>
<dbReference type="GO" id="GO:0032580">
    <property type="term" value="C:Golgi cisterna membrane"/>
    <property type="evidence" value="ECO:0007669"/>
    <property type="project" value="UniProtKB-SubCell"/>
</dbReference>
<dbReference type="EC" id="2.4.1.-" evidence="5"/>
<keyword evidence="5" id="KW-0472">Membrane</keyword>
<dbReference type="UniPathway" id="UPA00378"/>
<dbReference type="PANTHER" id="PTHR11929:SF194">
    <property type="entry name" value="ALPHA-(1,3)-FUCOSYLTRANSFERASE 10"/>
    <property type="match status" value="1"/>
</dbReference>
<dbReference type="Proteomes" id="UP000612055">
    <property type="component" value="Unassembled WGS sequence"/>
</dbReference>
<comment type="subcellular location">
    <subcellularLocation>
        <location evidence="5">Golgi apparatus</location>
        <location evidence="5">Golgi stack membrane</location>
        <topology evidence="5">Single-pass type II membrane protein</topology>
    </subcellularLocation>
</comment>
<feature type="compositionally biased region" description="Low complexity" evidence="6">
    <location>
        <begin position="31"/>
        <end position="43"/>
    </location>
</feature>
<keyword evidence="3 5" id="KW-0328">Glycosyltransferase</keyword>
<evidence type="ECO:0000313" key="9">
    <source>
        <dbReference type="Proteomes" id="UP000612055"/>
    </source>
</evidence>
<sequence>MHLQHAYHTKIHLEQQQETAPASALGRPGGPAVKAQASAQQSPAPQPAPQKQEAAKKAEEPWPYKDVEEVNVGVQTGHFFGNDFEGMQQGCTWGKTVINCRYGSGVNADTADALWYHIPSMGGSANVKRRHPKQLLIGMSMESSEYYPSLDNKDFMQAFDIESSYRTCSQVPVFYFDYNKEQVKNLFREPMPFDQKKTALVYVNSNCGAKSGRSEIMRQVMALNDPNVPTHSWGNCDRNQQVTGNFNKVELIHGYKFCVAMENSITKDYVTEKMWQALEAGCVPLYLGPHNVAEFLPDPNAIVDYGKLGSPAALMKELERLANNRTAYEEKMAWKKRKWEDLSPTFLKMAERSHVHQPHTRCQICRLALKQRYKPENYSTCLFNEEWMKDYKK</sequence>
<keyword evidence="5" id="KW-0333">Golgi apparatus</keyword>
<gene>
    <name evidence="8" type="ORF">HYH03_015082</name>
</gene>
<protein>
    <recommendedName>
        <fullName evidence="5">Fucosyltransferase</fullName>
        <ecNumber evidence="5">2.4.1.-</ecNumber>
    </recommendedName>
</protein>